<sequence>MTVMIFAAVFATAGAVSVAVAVSAWRRRDEAAGYRPIALVAAGAAWWSAMSMLNLFVREPTGAAWAMSLAYAGVFTLVAGWWAAARAFADRFWTLRPRAAVLLAVEPVLCTVALATNPWHHLFMTELRPTSVGGAYAAVFGPLFWVHALYCYVMLTVCCVAVLRLVIRASGRHRGYLLAVLTSAPTAAVNLTGVLSAGRLVDLTAIGFAFGAPVMYWMVRTDSGPSSAPVTHRDLFTIMSDLVIVIDGQRRILDFNPAAGRLLSGLGAASGHCPLPDVFGELPADGRVEFTIDDIGGTGTDLSIQISDMTGARRRGTARLLVARDVTEHNRQRRALEQANEQLRNQLATIERLRNDLAEQASRDHLTGLHNRRHLMTNLTGMLASGRALTVALIDIDHFKKVNDGYGHNAGDEVLKRVAQRLAAAAGPGDLVARYGGEEFVIVLDGCGLYEAAARVDEVRRTIAAAVSVTISAGVAEARPGHDVTTLLHTADVALYAAKSAGRDRVELALPAAAVG</sequence>
<dbReference type="Pfam" id="PF13188">
    <property type="entry name" value="PAS_8"/>
    <property type="match status" value="1"/>
</dbReference>
<evidence type="ECO:0000256" key="2">
    <source>
        <dbReference type="SAM" id="Phobius"/>
    </source>
</evidence>
<dbReference type="PANTHER" id="PTHR45138">
    <property type="entry name" value="REGULATORY COMPONENTS OF SENSORY TRANSDUCTION SYSTEM"/>
    <property type="match status" value="1"/>
</dbReference>
<evidence type="ECO:0000256" key="1">
    <source>
        <dbReference type="SAM" id="Coils"/>
    </source>
</evidence>
<dbReference type="EMBL" id="JRTT01000023">
    <property type="protein sequence ID" value="KHD75846.1"/>
    <property type="molecule type" value="Genomic_DNA"/>
</dbReference>
<dbReference type="InterPro" id="IPR000014">
    <property type="entry name" value="PAS"/>
</dbReference>
<dbReference type="FunFam" id="3.30.70.270:FF:000001">
    <property type="entry name" value="Diguanylate cyclase domain protein"/>
    <property type="match status" value="1"/>
</dbReference>
<dbReference type="InterPro" id="IPR050469">
    <property type="entry name" value="Diguanylate_Cyclase"/>
</dbReference>
<reference evidence="4 5" key="1">
    <citation type="submission" date="2014-10" db="EMBL/GenBank/DDBJ databases">
        <title>Draft genome sequence of Actinoplanes utahensis NRRL 12052.</title>
        <authorList>
            <person name="Velasco-Bucheli B."/>
            <person name="del Cerro C."/>
            <person name="Hormigo D."/>
            <person name="Garcia J.L."/>
            <person name="Acebal C."/>
            <person name="Arroyo M."/>
            <person name="de la Mata I."/>
        </authorList>
    </citation>
    <scope>NUCLEOTIDE SEQUENCE [LARGE SCALE GENOMIC DNA]</scope>
    <source>
        <strain evidence="4 5">NRRL 12052</strain>
    </source>
</reference>
<dbReference type="InterPro" id="IPR029787">
    <property type="entry name" value="Nucleotide_cyclase"/>
</dbReference>
<dbReference type="Pfam" id="PF16927">
    <property type="entry name" value="HisKA_7TM"/>
    <property type="match status" value="1"/>
</dbReference>
<evidence type="ECO:0000313" key="4">
    <source>
        <dbReference type="EMBL" id="KHD75846.1"/>
    </source>
</evidence>
<keyword evidence="1" id="KW-0175">Coiled coil</keyword>
<feature type="transmembrane region" description="Helical" evidence="2">
    <location>
        <begin position="135"/>
        <end position="163"/>
    </location>
</feature>
<dbReference type="CDD" id="cd01949">
    <property type="entry name" value="GGDEF"/>
    <property type="match status" value="1"/>
</dbReference>
<dbReference type="PROSITE" id="PS50887">
    <property type="entry name" value="GGDEF"/>
    <property type="match status" value="1"/>
</dbReference>
<keyword evidence="2" id="KW-0812">Transmembrane</keyword>
<dbReference type="InterPro" id="IPR031621">
    <property type="entry name" value="HisKA_7TM"/>
</dbReference>
<keyword evidence="2" id="KW-1133">Transmembrane helix</keyword>
<keyword evidence="2" id="KW-0472">Membrane</keyword>
<feature type="transmembrane region" description="Helical" evidence="2">
    <location>
        <begin position="6"/>
        <end position="25"/>
    </location>
</feature>
<dbReference type="Proteomes" id="UP000054537">
    <property type="component" value="Unassembled WGS sequence"/>
</dbReference>
<feature type="transmembrane region" description="Helical" evidence="2">
    <location>
        <begin position="37"/>
        <end position="57"/>
    </location>
</feature>
<name>A0A0A6UK97_ACTUT</name>
<dbReference type="AlphaFoldDB" id="A0A0A6UK97"/>
<dbReference type="GO" id="GO:0043709">
    <property type="term" value="P:cell adhesion involved in single-species biofilm formation"/>
    <property type="evidence" value="ECO:0007669"/>
    <property type="project" value="TreeGrafter"/>
</dbReference>
<dbReference type="GO" id="GO:0052621">
    <property type="term" value="F:diguanylate cyclase activity"/>
    <property type="evidence" value="ECO:0007669"/>
    <property type="project" value="TreeGrafter"/>
</dbReference>
<dbReference type="eggNOG" id="COG3706">
    <property type="taxonomic scope" value="Bacteria"/>
</dbReference>
<dbReference type="SMART" id="SM00267">
    <property type="entry name" value="GGDEF"/>
    <property type="match status" value="1"/>
</dbReference>
<feature type="transmembrane region" description="Helical" evidence="2">
    <location>
        <begin position="63"/>
        <end position="85"/>
    </location>
</feature>
<keyword evidence="5" id="KW-1185">Reference proteome</keyword>
<dbReference type="InterPro" id="IPR000160">
    <property type="entry name" value="GGDEF_dom"/>
</dbReference>
<evidence type="ECO:0000259" key="3">
    <source>
        <dbReference type="PROSITE" id="PS50887"/>
    </source>
</evidence>
<feature type="coiled-coil region" evidence="1">
    <location>
        <begin position="326"/>
        <end position="363"/>
    </location>
</feature>
<dbReference type="Gene3D" id="3.30.70.270">
    <property type="match status" value="1"/>
</dbReference>
<dbReference type="STRING" id="1869.MB27_20675"/>
<dbReference type="Pfam" id="PF00990">
    <property type="entry name" value="GGDEF"/>
    <property type="match status" value="1"/>
</dbReference>
<organism evidence="4 5">
    <name type="scientific">Actinoplanes utahensis</name>
    <dbReference type="NCBI Taxonomy" id="1869"/>
    <lineage>
        <taxon>Bacteria</taxon>
        <taxon>Bacillati</taxon>
        <taxon>Actinomycetota</taxon>
        <taxon>Actinomycetes</taxon>
        <taxon>Micromonosporales</taxon>
        <taxon>Micromonosporaceae</taxon>
        <taxon>Actinoplanes</taxon>
    </lineage>
</organism>
<dbReference type="NCBIfam" id="TIGR00254">
    <property type="entry name" value="GGDEF"/>
    <property type="match status" value="1"/>
</dbReference>
<dbReference type="OrthoDB" id="23692at2"/>
<dbReference type="GO" id="GO:1902201">
    <property type="term" value="P:negative regulation of bacterial-type flagellum-dependent cell motility"/>
    <property type="evidence" value="ECO:0007669"/>
    <property type="project" value="TreeGrafter"/>
</dbReference>
<dbReference type="InterPro" id="IPR043128">
    <property type="entry name" value="Rev_trsase/Diguanyl_cyclase"/>
</dbReference>
<dbReference type="GO" id="GO:0005886">
    <property type="term" value="C:plasma membrane"/>
    <property type="evidence" value="ECO:0007669"/>
    <property type="project" value="TreeGrafter"/>
</dbReference>
<gene>
    <name evidence="4" type="ORF">MB27_20675</name>
</gene>
<feature type="transmembrane region" description="Helical" evidence="2">
    <location>
        <begin position="97"/>
        <end position="115"/>
    </location>
</feature>
<protein>
    <recommendedName>
        <fullName evidence="3">GGDEF domain-containing protein</fullName>
    </recommendedName>
</protein>
<proteinExistence type="predicted"/>
<feature type="domain" description="GGDEF" evidence="3">
    <location>
        <begin position="387"/>
        <end position="511"/>
    </location>
</feature>
<feature type="transmembrane region" description="Helical" evidence="2">
    <location>
        <begin position="175"/>
        <end position="194"/>
    </location>
</feature>
<accession>A0A0A6UK97</accession>
<comment type="caution">
    <text evidence="4">The sequence shown here is derived from an EMBL/GenBank/DDBJ whole genome shotgun (WGS) entry which is preliminary data.</text>
</comment>
<dbReference type="PANTHER" id="PTHR45138:SF9">
    <property type="entry name" value="DIGUANYLATE CYCLASE DGCM-RELATED"/>
    <property type="match status" value="1"/>
</dbReference>
<dbReference type="SUPFAM" id="SSF55073">
    <property type="entry name" value="Nucleotide cyclase"/>
    <property type="match status" value="1"/>
</dbReference>
<evidence type="ECO:0000313" key="5">
    <source>
        <dbReference type="Proteomes" id="UP000054537"/>
    </source>
</evidence>